<evidence type="ECO:0000256" key="1">
    <source>
        <dbReference type="ARBA" id="ARBA00022741"/>
    </source>
</evidence>
<dbReference type="GO" id="GO:0006355">
    <property type="term" value="P:regulation of DNA-templated transcription"/>
    <property type="evidence" value="ECO:0007669"/>
    <property type="project" value="InterPro"/>
</dbReference>
<dbReference type="InterPro" id="IPR009057">
    <property type="entry name" value="Homeodomain-like_sf"/>
</dbReference>
<dbReference type="SUPFAM" id="SSF46689">
    <property type="entry name" value="Homeodomain-like"/>
    <property type="match status" value="1"/>
</dbReference>
<dbReference type="SMART" id="SM00382">
    <property type="entry name" value="AAA"/>
    <property type="match status" value="1"/>
</dbReference>
<dbReference type="Gene3D" id="3.40.50.300">
    <property type="entry name" value="P-loop containing nucleotide triphosphate hydrolases"/>
    <property type="match status" value="1"/>
</dbReference>
<dbReference type="InterPro" id="IPR025944">
    <property type="entry name" value="Sigma_54_int_dom_CS"/>
</dbReference>
<name>A0A1G7RX53_9GAMM</name>
<keyword evidence="3" id="KW-0805">Transcription regulation</keyword>
<dbReference type="Pfam" id="PF02954">
    <property type="entry name" value="HTH_8"/>
    <property type="match status" value="1"/>
</dbReference>
<dbReference type="CDD" id="cd00009">
    <property type="entry name" value="AAA"/>
    <property type="match status" value="1"/>
</dbReference>
<dbReference type="PRINTS" id="PR01590">
    <property type="entry name" value="HTHFIS"/>
</dbReference>
<dbReference type="Proteomes" id="UP000198641">
    <property type="component" value="Unassembled WGS sequence"/>
</dbReference>
<keyword evidence="4" id="KW-0804">Transcription</keyword>
<dbReference type="AlphaFoldDB" id="A0A1G7RX53"/>
<protein>
    <submittedName>
        <fullName evidence="7">DNA-binding transcriptional response regulator, NtrC family, contains REC, AAA-type ATPase, and a Fis-type DNA-binding domains</fullName>
    </submittedName>
</protein>
<dbReference type="PROSITE" id="PS50045">
    <property type="entry name" value="SIGMA54_INTERACT_4"/>
    <property type="match status" value="1"/>
</dbReference>
<evidence type="ECO:0000313" key="8">
    <source>
        <dbReference type="Proteomes" id="UP000198641"/>
    </source>
</evidence>
<reference evidence="7 8" key="1">
    <citation type="submission" date="2016-10" db="EMBL/GenBank/DDBJ databases">
        <authorList>
            <person name="de Groot N.N."/>
        </authorList>
    </citation>
    <scope>NUCLEOTIDE SEQUENCE [LARGE SCALE GENOMIC DNA]</scope>
    <source>
        <strain evidence="7 8">BH539</strain>
    </source>
</reference>
<dbReference type="PANTHER" id="PTHR32071">
    <property type="entry name" value="TRANSCRIPTIONAL REGULATORY PROTEIN"/>
    <property type="match status" value="1"/>
</dbReference>
<dbReference type="RefSeq" id="WP_245696391.1">
    <property type="nucleotide sequence ID" value="NZ_FNCI01000005.1"/>
</dbReference>
<dbReference type="GO" id="GO:0043565">
    <property type="term" value="F:sequence-specific DNA binding"/>
    <property type="evidence" value="ECO:0007669"/>
    <property type="project" value="InterPro"/>
</dbReference>
<dbReference type="InterPro" id="IPR058031">
    <property type="entry name" value="AAA_lid_NorR"/>
</dbReference>
<dbReference type="InterPro" id="IPR002078">
    <property type="entry name" value="Sigma_54_int"/>
</dbReference>
<keyword evidence="1" id="KW-0547">Nucleotide-binding</keyword>
<evidence type="ECO:0000259" key="6">
    <source>
        <dbReference type="PROSITE" id="PS50045"/>
    </source>
</evidence>
<dbReference type="GO" id="GO:0005524">
    <property type="term" value="F:ATP binding"/>
    <property type="evidence" value="ECO:0007669"/>
    <property type="project" value="UniProtKB-KW"/>
</dbReference>
<dbReference type="PANTHER" id="PTHR32071:SF120">
    <property type="entry name" value="TRANSCRIPTIONAL REGULATOR-RELATED"/>
    <property type="match status" value="1"/>
</dbReference>
<dbReference type="EMBL" id="FNCI01000005">
    <property type="protein sequence ID" value="SDG15355.1"/>
    <property type="molecule type" value="Genomic_DNA"/>
</dbReference>
<keyword evidence="8" id="KW-1185">Reference proteome</keyword>
<dbReference type="Gene3D" id="1.10.8.60">
    <property type="match status" value="1"/>
</dbReference>
<dbReference type="PROSITE" id="PS00688">
    <property type="entry name" value="SIGMA54_INTERACT_3"/>
    <property type="match status" value="1"/>
</dbReference>
<evidence type="ECO:0000256" key="3">
    <source>
        <dbReference type="ARBA" id="ARBA00023015"/>
    </source>
</evidence>
<proteinExistence type="predicted"/>
<feature type="domain" description="Sigma-54 factor interaction" evidence="6">
    <location>
        <begin position="150"/>
        <end position="379"/>
    </location>
</feature>
<feature type="region of interest" description="Disordered" evidence="5">
    <location>
        <begin position="452"/>
        <end position="478"/>
    </location>
</feature>
<dbReference type="InterPro" id="IPR003593">
    <property type="entry name" value="AAA+_ATPase"/>
</dbReference>
<dbReference type="InterPro" id="IPR027417">
    <property type="entry name" value="P-loop_NTPase"/>
</dbReference>
<feature type="compositionally biased region" description="Basic and acidic residues" evidence="5">
    <location>
        <begin position="452"/>
        <end position="462"/>
    </location>
</feature>
<accession>A0A1G7RX53</accession>
<dbReference type="InterPro" id="IPR002197">
    <property type="entry name" value="HTH_Fis"/>
</dbReference>
<keyword evidence="7" id="KW-0238">DNA-binding</keyword>
<dbReference type="Pfam" id="PF00158">
    <property type="entry name" value="Sigma54_activat"/>
    <property type="match status" value="1"/>
</dbReference>
<evidence type="ECO:0000256" key="5">
    <source>
        <dbReference type="SAM" id="MobiDB-lite"/>
    </source>
</evidence>
<dbReference type="STRING" id="284577.SAMN05216571_10587"/>
<dbReference type="SUPFAM" id="SSF52540">
    <property type="entry name" value="P-loop containing nucleoside triphosphate hydrolases"/>
    <property type="match status" value="1"/>
</dbReference>
<evidence type="ECO:0000256" key="4">
    <source>
        <dbReference type="ARBA" id="ARBA00023163"/>
    </source>
</evidence>
<dbReference type="Gene3D" id="1.10.10.60">
    <property type="entry name" value="Homeodomain-like"/>
    <property type="match status" value="1"/>
</dbReference>
<dbReference type="FunFam" id="3.40.50.300:FF:000006">
    <property type="entry name" value="DNA-binding transcriptional regulator NtrC"/>
    <property type="match status" value="1"/>
</dbReference>
<evidence type="ECO:0000313" key="7">
    <source>
        <dbReference type="EMBL" id="SDG15355.1"/>
    </source>
</evidence>
<gene>
    <name evidence="7" type="ORF">SAMN05216571_10587</name>
</gene>
<sequence>MESPEFFIFPDECATYIKEKLDILEEKGWVGISSADQEFKSQSTKNKIPVGLMPIFNSDEDVLTEIEESINCHPEMVWVGWLTSYSPSLQGNLALETFILRNLHIFHEQQDSIDDIVISLARCKAVAVLRKMNRTRSAREGIKHGSMLKMLGNTASMQGLYCNIKKVAAVDAPVFINGESGTGKELTARSIHEISSRRNGPFNAVNCGALPTHLIQSELFGHEKGAFTGAVKRKIGRIEATEGGTLFLDEIGDLPLEMQVNLLRFLEDHKIQRIGDTGEISVDVRVLAATHVDLNKAIEEGKFREDLYHRLNVLTISVPPLRERREDISLISDYFFDKFSCEAKTRARGFSKDSRSVMQQYQWPGNVRELINRVRRATVMCEHRLISPEDLGLERRSHDWREPLTLERAREMAEREVINAALVRNKHKVQKAAKELGVSRVTLYRLMEKHHLSRHASEETHPQKATFESGPEIKLISP</sequence>
<evidence type="ECO:0000256" key="2">
    <source>
        <dbReference type="ARBA" id="ARBA00022840"/>
    </source>
</evidence>
<keyword evidence="2" id="KW-0067">ATP-binding</keyword>
<dbReference type="Pfam" id="PF25601">
    <property type="entry name" value="AAA_lid_14"/>
    <property type="match status" value="1"/>
</dbReference>
<organism evidence="7 8">
    <name type="scientific">Onishia taeanensis</name>
    <dbReference type="NCBI Taxonomy" id="284577"/>
    <lineage>
        <taxon>Bacteria</taxon>
        <taxon>Pseudomonadati</taxon>
        <taxon>Pseudomonadota</taxon>
        <taxon>Gammaproteobacteria</taxon>
        <taxon>Oceanospirillales</taxon>
        <taxon>Halomonadaceae</taxon>
        <taxon>Onishia</taxon>
    </lineage>
</organism>